<proteinExistence type="predicted"/>
<comment type="subcellular location">
    <subcellularLocation>
        <location evidence="1">Cell membrane</location>
        <topology evidence="1">Multi-pass membrane protein</topology>
    </subcellularLocation>
</comment>
<evidence type="ECO:0000256" key="3">
    <source>
        <dbReference type="ARBA" id="ARBA00022692"/>
    </source>
</evidence>
<feature type="transmembrane region" description="Helical" evidence="6">
    <location>
        <begin position="304"/>
        <end position="325"/>
    </location>
</feature>
<feature type="transmembrane region" description="Helical" evidence="6">
    <location>
        <begin position="108"/>
        <end position="127"/>
    </location>
</feature>
<feature type="transmembrane region" description="Helical" evidence="6">
    <location>
        <begin position="358"/>
        <end position="380"/>
    </location>
</feature>
<protein>
    <submittedName>
        <fullName evidence="8">MFS transporter, DHA2 family, methylenomycin A resistance protein</fullName>
    </submittedName>
</protein>
<dbReference type="PANTHER" id="PTHR42718:SF9">
    <property type="entry name" value="MAJOR FACILITATOR SUPERFAMILY MULTIDRUG TRANSPORTER MFSC"/>
    <property type="match status" value="1"/>
</dbReference>
<dbReference type="Proteomes" id="UP000183407">
    <property type="component" value="Unassembled WGS sequence"/>
</dbReference>
<keyword evidence="4 6" id="KW-1133">Transmembrane helix</keyword>
<dbReference type="PROSITE" id="PS50850">
    <property type="entry name" value="MFS"/>
    <property type="match status" value="1"/>
</dbReference>
<feature type="transmembrane region" description="Helical" evidence="6">
    <location>
        <begin position="401"/>
        <end position="419"/>
    </location>
</feature>
<feature type="transmembrane region" description="Helical" evidence="6">
    <location>
        <begin position="12"/>
        <end position="35"/>
    </location>
</feature>
<accession>A0A1H5MKU3</accession>
<feature type="transmembrane region" description="Helical" evidence="6">
    <location>
        <begin position="139"/>
        <end position="162"/>
    </location>
</feature>
<dbReference type="Pfam" id="PF07690">
    <property type="entry name" value="MFS_1"/>
    <property type="match status" value="1"/>
</dbReference>
<dbReference type="GO" id="GO:0022857">
    <property type="term" value="F:transmembrane transporter activity"/>
    <property type="evidence" value="ECO:0007669"/>
    <property type="project" value="InterPro"/>
</dbReference>
<feature type="transmembrane region" description="Helical" evidence="6">
    <location>
        <begin position="269"/>
        <end position="292"/>
    </location>
</feature>
<name>A0A1H5MKU3_RHOJO</name>
<dbReference type="InterPro" id="IPR020846">
    <property type="entry name" value="MFS_dom"/>
</dbReference>
<keyword evidence="3 6" id="KW-0812">Transmembrane</keyword>
<dbReference type="AlphaFoldDB" id="A0A1H5MKU3"/>
<feature type="transmembrane region" description="Helical" evidence="6">
    <location>
        <begin position="334"/>
        <end position="352"/>
    </location>
</feature>
<dbReference type="Gene3D" id="1.20.1720.10">
    <property type="entry name" value="Multidrug resistance protein D"/>
    <property type="match status" value="1"/>
</dbReference>
<dbReference type="InterPro" id="IPR036259">
    <property type="entry name" value="MFS_trans_sf"/>
</dbReference>
<dbReference type="RefSeq" id="WP_073364280.1">
    <property type="nucleotide sequence ID" value="NZ_FNTL01000005.1"/>
</dbReference>
<evidence type="ECO:0000259" key="7">
    <source>
        <dbReference type="PROSITE" id="PS50850"/>
    </source>
</evidence>
<feature type="transmembrane region" description="Helical" evidence="6">
    <location>
        <begin position="79"/>
        <end position="102"/>
    </location>
</feature>
<sequence length="472" mass="48137">MTSYPAPGIRPPLLLGICAMTFVVYLDTSITPVALPDIVRDLGGGGTAAQWILDGYTLAFACLLLAGGLLGDRIGARRVLLAGTVLFTFASLLCAIAPGMGALVAARALQGVAAAAIVPLSVAALSTHIPDPAARARAIGLWGGTAGVALAVGPLLGGVLVTTAGWRALFWINLPVCLLAWLCLRSALQTGRPQTGRGLDVPGQILFVVAGCSLTLLLIEGPHRGWTSLFVLGCAVTAAVVVAVFVVWETRTRHPLLSPDLFRIPEVTVACAVNFLGLFGLYGVLFVLTLFFQRDLGLSPLQTGLRFLPLFGMLGVASLIAAIVARRFGTRRTMVTGLGLICAGLVGLVSVTLDVPPIGYLIALGLLGGGIPLSGGVVAIQAMADAVPTAAMGAASGAMNTFRQFGAVFGVAIAALASPPAGDAAVTNLPATFLLAAAGAALGGVLTAVALRPKRVPAQAETEPEPIHSETR</sequence>
<feature type="transmembrane region" description="Helical" evidence="6">
    <location>
        <begin position="199"/>
        <end position="219"/>
    </location>
</feature>
<feature type="transmembrane region" description="Helical" evidence="6">
    <location>
        <begin position="225"/>
        <end position="248"/>
    </location>
</feature>
<evidence type="ECO:0000256" key="2">
    <source>
        <dbReference type="ARBA" id="ARBA00022448"/>
    </source>
</evidence>
<feature type="transmembrane region" description="Helical" evidence="6">
    <location>
        <begin position="431"/>
        <end position="451"/>
    </location>
</feature>
<dbReference type="Gene3D" id="1.20.1250.20">
    <property type="entry name" value="MFS general substrate transporter like domains"/>
    <property type="match status" value="1"/>
</dbReference>
<evidence type="ECO:0000256" key="6">
    <source>
        <dbReference type="SAM" id="Phobius"/>
    </source>
</evidence>
<dbReference type="PANTHER" id="PTHR42718">
    <property type="entry name" value="MAJOR FACILITATOR SUPERFAMILY MULTIDRUG TRANSPORTER MFSC"/>
    <property type="match status" value="1"/>
</dbReference>
<feature type="transmembrane region" description="Helical" evidence="6">
    <location>
        <begin position="168"/>
        <end position="187"/>
    </location>
</feature>
<gene>
    <name evidence="8" type="ORF">SAMN04490220_9072</name>
</gene>
<dbReference type="GO" id="GO:0005886">
    <property type="term" value="C:plasma membrane"/>
    <property type="evidence" value="ECO:0007669"/>
    <property type="project" value="UniProtKB-SubCell"/>
</dbReference>
<evidence type="ECO:0000313" key="9">
    <source>
        <dbReference type="Proteomes" id="UP000183407"/>
    </source>
</evidence>
<dbReference type="SUPFAM" id="SSF103473">
    <property type="entry name" value="MFS general substrate transporter"/>
    <property type="match status" value="2"/>
</dbReference>
<keyword evidence="2" id="KW-0813">Transport</keyword>
<evidence type="ECO:0000256" key="4">
    <source>
        <dbReference type="ARBA" id="ARBA00022989"/>
    </source>
</evidence>
<reference evidence="9" key="1">
    <citation type="submission" date="2016-10" db="EMBL/GenBank/DDBJ databases">
        <authorList>
            <person name="Varghese N."/>
        </authorList>
    </citation>
    <scope>NUCLEOTIDE SEQUENCE [LARGE SCALE GENOMIC DNA]</scope>
    <source>
        <strain evidence="9">DSM 44719</strain>
    </source>
</reference>
<evidence type="ECO:0000256" key="5">
    <source>
        <dbReference type="ARBA" id="ARBA00023136"/>
    </source>
</evidence>
<dbReference type="InterPro" id="IPR011701">
    <property type="entry name" value="MFS"/>
</dbReference>
<feature type="domain" description="Major facilitator superfamily (MFS) profile" evidence="7">
    <location>
        <begin position="13"/>
        <end position="455"/>
    </location>
</feature>
<organism evidence="8 9">
    <name type="scientific">Rhodococcus jostii</name>
    <dbReference type="NCBI Taxonomy" id="132919"/>
    <lineage>
        <taxon>Bacteria</taxon>
        <taxon>Bacillati</taxon>
        <taxon>Actinomycetota</taxon>
        <taxon>Actinomycetes</taxon>
        <taxon>Mycobacteriales</taxon>
        <taxon>Nocardiaceae</taxon>
        <taxon>Rhodococcus</taxon>
    </lineage>
</organism>
<feature type="transmembrane region" description="Helical" evidence="6">
    <location>
        <begin position="55"/>
        <end position="72"/>
    </location>
</feature>
<dbReference type="CDD" id="cd17321">
    <property type="entry name" value="MFS_MMR_MDR_like"/>
    <property type="match status" value="1"/>
</dbReference>
<evidence type="ECO:0000256" key="1">
    <source>
        <dbReference type="ARBA" id="ARBA00004651"/>
    </source>
</evidence>
<keyword evidence="5 6" id="KW-0472">Membrane</keyword>
<dbReference type="PRINTS" id="PR01036">
    <property type="entry name" value="TCRTETB"/>
</dbReference>
<evidence type="ECO:0000313" key="8">
    <source>
        <dbReference type="EMBL" id="SEE89750.1"/>
    </source>
</evidence>
<dbReference type="EMBL" id="FNTL01000005">
    <property type="protein sequence ID" value="SEE89750.1"/>
    <property type="molecule type" value="Genomic_DNA"/>
</dbReference>